<dbReference type="AlphaFoldDB" id="A0A1J4Q8J9"/>
<evidence type="ECO:0000313" key="2">
    <source>
        <dbReference type="EMBL" id="OIK28408.1"/>
    </source>
</evidence>
<gene>
    <name evidence="2" type="ORF">VT52_007095</name>
</gene>
<comment type="caution">
    <text evidence="2">The sequence shown here is derived from an EMBL/GenBank/DDBJ whole genome shotgun (WGS) entry which is preliminary data.</text>
</comment>
<name>A0A1J4Q8J9_9ACTN</name>
<dbReference type="EMBL" id="LBDA02000012">
    <property type="protein sequence ID" value="OIK28408.1"/>
    <property type="molecule type" value="Genomic_DNA"/>
</dbReference>
<proteinExistence type="predicted"/>
<protein>
    <submittedName>
        <fullName evidence="2">Uncharacterized protein</fullName>
    </submittedName>
</protein>
<reference evidence="2" key="1">
    <citation type="submission" date="2016-10" db="EMBL/GenBank/DDBJ databases">
        <title>Genome sequence of Streptomyces malaysiense MUSC 136.</title>
        <authorList>
            <person name="Lee L.-H."/>
            <person name="Ser H.-L."/>
        </authorList>
    </citation>
    <scope>NUCLEOTIDE SEQUENCE [LARGE SCALE GENOMIC DNA]</scope>
    <source>
        <strain evidence="2">MUSC 136</strain>
    </source>
</reference>
<feature type="region of interest" description="Disordered" evidence="1">
    <location>
        <begin position="1"/>
        <end position="66"/>
    </location>
</feature>
<evidence type="ECO:0000256" key="1">
    <source>
        <dbReference type="SAM" id="MobiDB-lite"/>
    </source>
</evidence>
<accession>A0A1J4Q8J9</accession>
<sequence length="66" mass="6708">MLGGTDGSTYSTVAGSRGHRFDPAMGNTATVSPPSGTDLRHLRPSVGADTGRPAGQFGEVEAYPTS</sequence>
<dbReference type="Proteomes" id="UP000034838">
    <property type="component" value="Unassembled WGS sequence"/>
</dbReference>
<evidence type="ECO:0000313" key="3">
    <source>
        <dbReference type="Proteomes" id="UP000034838"/>
    </source>
</evidence>
<keyword evidence="3" id="KW-1185">Reference proteome</keyword>
<organism evidence="2 3">
    <name type="scientific">Streptomyces malaysiense</name>
    <dbReference type="NCBI Taxonomy" id="1428626"/>
    <lineage>
        <taxon>Bacteria</taxon>
        <taxon>Bacillati</taxon>
        <taxon>Actinomycetota</taxon>
        <taxon>Actinomycetes</taxon>
        <taxon>Kitasatosporales</taxon>
        <taxon>Streptomycetaceae</taxon>
        <taxon>Streptomyces</taxon>
    </lineage>
</organism>